<evidence type="ECO:0000259" key="3">
    <source>
        <dbReference type="PROSITE" id="PS50110"/>
    </source>
</evidence>
<dbReference type="InterPro" id="IPR011006">
    <property type="entry name" value="CheY-like_superfamily"/>
</dbReference>
<dbReference type="GO" id="GO:0000160">
    <property type="term" value="P:phosphorelay signal transduction system"/>
    <property type="evidence" value="ECO:0007669"/>
    <property type="project" value="InterPro"/>
</dbReference>
<sequence>MLRVLIVDDSKMMRIMHARSLRQAGYEAEILEAGSGEEALQLFEPGTLDLVIVDWNMPGMDGVEFARAARERERASGKRRTPFLMITSQSTDEQMHRAKDAGVDTLLTKPVTPEALAATLDMLLAARA</sequence>
<comment type="caution">
    <text evidence="4">The sequence shown here is derived from an EMBL/GenBank/DDBJ whole genome shotgun (WGS) entry which is preliminary data.</text>
</comment>
<dbReference type="AlphaFoldDB" id="A0AA41WCC8"/>
<gene>
    <name evidence="4" type="ORF">NET02_15025</name>
</gene>
<dbReference type="InterPro" id="IPR050595">
    <property type="entry name" value="Bact_response_regulator"/>
</dbReference>
<keyword evidence="1 2" id="KW-0597">Phosphoprotein</keyword>
<evidence type="ECO:0000313" key="4">
    <source>
        <dbReference type="EMBL" id="MCM8750461.1"/>
    </source>
</evidence>
<dbReference type="PROSITE" id="PS50110">
    <property type="entry name" value="RESPONSE_REGULATORY"/>
    <property type="match status" value="1"/>
</dbReference>
<evidence type="ECO:0000256" key="1">
    <source>
        <dbReference type="ARBA" id="ARBA00022553"/>
    </source>
</evidence>
<dbReference type="Pfam" id="PF00072">
    <property type="entry name" value="Response_reg"/>
    <property type="match status" value="1"/>
</dbReference>
<dbReference type="RefSeq" id="WP_284058248.1">
    <property type="nucleotide sequence ID" value="NZ_JAMSLR010000015.1"/>
</dbReference>
<dbReference type="PANTHER" id="PTHR44591:SF3">
    <property type="entry name" value="RESPONSE REGULATORY DOMAIN-CONTAINING PROTEIN"/>
    <property type="match status" value="1"/>
</dbReference>
<dbReference type="SMART" id="SM00448">
    <property type="entry name" value="REC"/>
    <property type="match status" value="1"/>
</dbReference>
<dbReference type="Proteomes" id="UP001165306">
    <property type="component" value="Unassembled WGS sequence"/>
</dbReference>
<feature type="domain" description="Response regulatory" evidence="3">
    <location>
        <begin position="3"/>
        <end position="124"/>
    </location>
</feature>
<dbReference type="InterPro" id="IPR001789">
    <property type="entry name" value="Sig_transdc_resp-reg_receiver"/>
</dbReference>
<feature type="modified residue" description="4-aspartylphosphate" evidence="2">
    <location>
        <position position="54"/>
    </location>
</feature>
<dbReference type="PANTHER" id="PTHR44591">
    <property type="entry name" value="STRESS RESPONSE REGULATOR PROTEIN 1"/>
    <property type="match status" value="1"/>
</dbReference>
<name>A0AA41WCC8_9BACT</name>
<proteinExistence type="predicted"/>
<protein>
    <submittedName>
        <fullName evidence="4">Response regulator</fullName>
    </submittedName>
</protein>
<organism evidence="4 5">
    <name type="scientific">Thermalbibacter longus</name>
    <dbReference type="NCBI Taxonomy" id="2951981"/>
    <lineage>
        <taxon>Bacteria</taxon>
        <taxon>Pseudomonadati</taxon>
        <taxon>Thermomicrobiota</taxon>
        <taxon>Thermomicrobia</taxon>
        <taxon>Thermomicrobiales</taxon>
        <taxon>Thermomicrobiaceae</taxon>
        <taxon>Thermalbibacter</taxon>
    </lineage>
</organism>
<keyword evidence="5" id="KW-1185">Reference proteome</keyword>
<dbReference type="Gene3D" id="3.40.50.2300">
    <property type="match status" value="1"/>
</dbReference>
<evidence type="ECO:0000256" key="2">
    <source>
        <dbReference type="PROSITE-ProRule" id="PRU00169"/>
    </source>
</evidence>
<reference evidence="4" key="1">
    <citation type="submission" date="2022-06" db="EMBL/GenBank/DDBJ databases">
        <title>CFH 74404 Thermomicrobiaceae sp.</title>
        <authorList>
            <person name="Ming H."/>
            <person name="Li W.-J."/>
            <person name="Zhao Z."/>
        </authorList>
    </citation>
    <scope>NUCLEOTIDE SEQUENCE</scope>
    <source>
        <strain evidence="4">CFH 74404</strain>
    </source>
</reference>
<dbReference type="EMBL" id="JAMSLR010000015">
    <property type="protein sequence ID" value="MCM8750461.1"/>
    <property type="molecule type" value="Genomic_DNA"/>
</dbReference>
<accession>A0AA41WCC8</accession>
<evidence type="ECO:0000313" key="5">
    <source>
        <dbReference type="Proteomes" id="UP001165306"/>
    </source>
</evidence>
<dbReference type="SUPFAM" id="SSF52172">
    <property type="entry name" value="CheY-like"/>
    <property type="match status" value="1"/>
</dbReference>